<evidence type="ECO:0000313" key="2">
    <source>
        <dbReference type="EMBL" id="CQD23057.1"/>
    </source>
</evidence>
<accession>A0A0E4CR80</accession>
<organism evidence="2 3">
    <name type="scientific">Mycobacterium lentiflavum</name>
    <dbReference type="NCBI Taxonomy" id="141349"/>
    <lineage>
        <taxon>Bacteria</taxon>
        <taxon>Bacillati</taxon>
        <taxon>Actinomycetota</taxon>
        <taxon>Actinomycetes</taxon>
        <taxon>Mycobacteriales</taxon>
        <taxon>Mycobacteriaceae</taxon>
        <taxon>Mycobacterium</taxon>
        <taxon>Mycobacterium simiae complex</taxon>
    </lineage>
</organism>
<dbReference type="AlphaFoldDB" id="A0A0E4CR80"/>
<name>A0A0E4CR80_MYCLN</name>
<keyword evidence="1" id="KW-1133">Transmembrane helix</keyword>
<sequence length="39" mass="4227">MDVVGWVAVGIAAAVVLAGTLIAVRSIPDARRYMKIRRM</sequence>
<proteinExistence type="predicted"/>
<dbReference type="EMBL" id="CTEE01000001">
    <property type="protein sequence ID" value="CQD23057.1"/>
    <property type="molecule type" value="Genomic_DNA"/>
</dbReference>
<dbReference type="InterPro" id="IPR054188">
    <property type="entry name" value="DUF6893"/>
</dbReference>
<dbReference type="Pfam" id="PF21833">
    <property type="entry name" value="DUF6893"/>
    <property type="match status" value="1"/>
</dbReference>
<evidence type="ECO:0000313" key="3">
    <source>
        <dbReference type="Proteomes" id="UP000199251"/>
    </source>
</evidence>
<evidence type="ECO:0000256" key="1">
    <source>
        <dbReference type="SAM" id="Phobius"/>
    </source>
</evidence>
<reference evidence="2 3" key="1">
    <citation type="submission" date="2015-03" db="EMBL/GenBank/DDBJ databases">
        <authorList>
            <person name="Urmite Genomes"/>
        </authorList>
    </citation>
    <scope>NUCLEOTIDE SEQUENCE [LARGE SCALE GENOMIC DNA]</scope>
    <source>
        <strain evidence="2 3">CSUR P1491</strain>
    </source>
</reference>
<evidence type="ECO:0008006" key="4">
    <source>
        <dbReference type="Google" id="ProtNLM"/>
    </source>
</evidence>
<protein>
    <recommendedName>
        <fullName evidence="4">Transmembrane protein</fullName>
    </recommendedName>
</protein>
<keyword evidence="1" id="KW-0472">Membrane</keyword>
<gene>
    <name evidence="2" type="ORF">BN1232_05852</name>
</gene>
<dbReference type="RefSeq" id="WP_090608197.1">
    <property type="nucleotide sequence ID" value="NZ_CTEE01000001.1"/>
</dbReference>
<dbReference type="Proteomes" id="UP000199251">
    <property type="component" value="Unassembled WGS sequence"/>
</dbReference>
<feature type="transmembrane region" description="Helical" evidence="1">
    <location>
        <begin position="6"/>
        <end position="28"/>
    </location>
</feature>
<keyword evidence="1" id="KW-0812">Transmembrane</keyword>